<dbReference type="Gene3D" id="2.60.120.260">
    <property type="entry name" value="Galactose-binding domain-like"/>
    <property type="match status" value="1"/>
</dbReference>
<name>A0A820J1W9_9BILA</name>
<protein>
    <recommendedName>
        <fullName evidence="1">F5/8 type C domain-containing protein</fullName>
    </recommendedName>
</protein>
<dbReference type="PANTHER" id="PTHR46306">
    <property type="entry name" value="BTB/POZ DOMAIN-CONTAINING PROTEIN 9"/>
    <property type="match status" value="1"/>
</dbReference>
<feature type="domain" description="F5/8 type C" evidence="1">
    <location>
        <begin position="1"/>
        <end position="65"/>
    </location>
</feature>
<dbReference type="AlphaFoldDB" id="A0A820J1W9"/>
<organism evidence="2 3">
    <name type="scientific">Adineta steineri</name>
    <dbReference type="NCBI Taxonomy" id="433720"/>
    <lineage>
        <taxon>Eukaryota</taxon>
        <taxon>Metazoa</taxon>
        <taxon>Spiralia</taxon>
        <taxon>Gnathifera</taxon>
        <taxon>Rotifera</taxon>
        <taxon>Eurotatoria</taxon>
        <taxon>Bdelloidea</taxon>
        <taxon>Adinetida</taxon>
        <taxon>Adinetidae</taxon>
        <taxon>Adineta</taxon>
    </lineage>
</organism>
<comment type="caution">
    <text evidence="2">The sequence shown here is derived from an EMBL/GenBank/DDBJ whole genome shotgun (WGS) entry which is preliminary data.</text>
</comment>
<feature type="non-terminal residue" evidence="2">
    <location>
        <position position="1"/>
    </location>
</feature>
<dbReference type="InterPro" id="IPR008979">
    <property type="entry name" value="Galactose-bd-like_sf"/>
</dbReference>
<dbReference type="GO" id="GO:0005737">
    <property type="term" value="C:cytoplasm"/>
    <property type="evidence" value="ECO:0007669"/>
    <property type="project" value="TreeGrafter"/>
</dbReference>
<dbReference type="EMBL" id="CAJOAZ010017721">
    <property type="protein sequence ID" value="CAF4318451.1"/>
    <property type="molecule type" value="Genomic_DNA"/>
</dbReference>
<evidence type="ECO:0000259" key="1">
    <source>
        <dbReference type="PROSITE" id="PS50022"/>
    </source>
</evidence>
<dbReference type="Pfam" id="PF00754">
    <property type="entry name" value="F5_F8_type_C"/>
    <property type="match status" value="1"/>
</dbReference>
<gene>
    <name evidence="2" type="ORF">OXD698_LOCUS47034</name>
</gene>
<dbReference type="PANTHER" id="PTHR46306:SF1">
    <property type="entry name" value="BTB_POZ DOMAIN-CONTAINING PROTEIN 9"/>
    <property type="match status" value="1"/>
</dbReference>
<evidence type="ECO:0000313" key="2">
    <source>
        <dbReference type="EMBL" id="CAF4318451.1"/>
    </source>
</evidence>
<accession>A0A820J1W9</accession>
<dbReference type="PROSITE" id="PS50022">
    <property type="entry name" value="FA58C_3"/>
    <property type="match status" value="1"/>
</dbReference>
<dbReference type="InterPro" id="IPR052407">
    <property type="entry name" value="BTB_POZ_domain_cont_9"/>
</dbReference>
<dbReference type="Proteomes" id="UP000663844">
    <property type="component" value="Unassembled WGS sequence"/>
</dbReference>
<feature type="non-terminal residue" evidence="2">
    <location>
        <position position="83"/>
    </location>
</feature>
<evidence type="ECO:0000313" key="3">
    <source>
        <dbReference type="Proteomes" id="UP000663844"/>
    </source>
</evidence>
<reference evidence="2" key="1">
    <citation type="submission" date="2021-02" db="EMBL/GenBank/DDBJ databases">
        <authorList>
            <person name="Nowell W R."/>
        </authorList>
    </citation>
    <scope>NUCLEOTIDE SEQUENCE</scope>
</reference>
<dbReference type="SUPFAM" id="SSF49785">
    <property type="entry name" value="Galactose-binding domain-like"/>
    <property type="match status" value="1"/>
</dbReference>
<proteinExistence type="predicted"/>
<sequence>AYSYYIEVSVDNINWTKVIDYRPYLCRSWQKLYFPPIVATYIRVVGTYNTVNKVFHLVSMEVFYMQKQFALIGDIHVPIENMA</sequence>
<dbReference type="InterPro" id="IPR000421">
    <property type="entry name" value="FA58C"/>
</dbReference>